<dbReference type="NCBIfam" id="NF038214">
    <property type="entry name" value="IS21_help_AAA"/>
    <property type="match status" value="1"/>
</dbReference>
<evidence type="ECO:0000259" key="2">
    <source>
        <dbReference type="SMART" id="SM00382"/>
    </source>
</evidence>
<gene>
    <name evidence="3" type="ORF">C1877_05055</name>
</gene>
<name>A0A369M373_9ACTN</name>
<reference evidence="3 4" key="1">
    <citation type="journal article" date="2018" name="Elife">
        <title>Discovery and characterization of a prevalent human gut bacterial enzyme sufficient for the inactivation of a family of plant toxins.</title>
        <authorList>
            <person name="Koppel N."/>
            <person name="Bisanz J.E."/>
            <person name="Pandelia M.E."/>
            <person name="Turnbaugh P.J."/>
            <person name="Balskus E.P."/>
        </authorList>
    </citation>
    <scope>NUCLEOTIDE SEQUENCE [LARGE SCALE GENOMIC DNA]</scope>
    <source>
        <strain evidence="3 4">3C</strain>
    </source>
</reference>
<keyword evidence="4" id="KW-1185">Reference proteome</keyword>
<evidence type="ECO:0000313" key="3">
    <source>
        <dbReference type="EMBL" id="RDB65874.1"/>
    </source>
</evidence>
<proteinExistence type="inferred from homology"/>
<dbReference type="Pfam" id="PF01695">
    <property type="entry name" value="IstB_IS21"/>
    <property type="match status" value="1"/>
</dbReference>
<dbReference type="InterPro" id="IPR027417">
    <property type="entry name" value="P-loop_NTPase"/>
</dbReference>
<comment type="similarity">
    <text evidence="1">Belongs to the IS21/IS1162 putative ATP-binding protein family.</text>
</comment>
<dbReference type="GO" id="GO:0006260">
    <property type="term" value="P:DNA replication"/>
    <property type="evidence" value="ECO:0007669"/>
    <property type="project" value="TreeGrafter"/>
</dbReference>
<feature type="domain" description="AAA+ ATPase" evidence="2">
    <location>
        <begin position="92"/>
        <end position="224"/>
    </location>
</feature>
<evidence type="ECO:0000256" key="1">
    <source>
        <dbReference type="ARBA" id="ARBA00008059"/>
    </source>
</evidence>
<dbReference type="PANTHER" id="PTHR30050:SF4">
    <property type="entry name" value="ATP-BINDING PROTEIN RV3427C IN INSERTION SEQUENCE-RELATED"/>
    <property type="match status" value="1"/>
</dbReference>
<dbReference type="Proteomes" id="UP000254000">
    <property type="component" value="Unassembled WGS sequence"/>
</dbReference>
<dbReference type="AlphaFoldDB" id="A0A369M373"/>
<comment type="caution">
    <text evidence="3">The sequence shown here is derived from an EMBL/GenBank/DDBJ whole genome shotgun (WGS) entry which is preliminary data.</text>
</comment>
<dbReference type="Gene3D" id="3.40.50.300">
    <property type="entry name" value="P-loop containing nucleotide triphosphate hydrolases"/>
    <property type="match status" value="1"/>
</dbReference>
<organism evidence="3 4">
    <name type="scientific">Gordonibacter pamelaeae</name>
    <dbReference type="NCBI Taxonomy" id="471189"/>
    <lineage>
        <taxon>Bacteria</taxon>
        <taxon>Bacillati</taxon>
        <taxon>Actinomycetota</taxon>
        <taxon>Coriobacteriia</taxon>
        <taxon>Eggerthellales</taxon>
        <taxon>Eggerthellaceae</taxon>
        <taxon>Gordonibacter</taxon>
    </lineage>
</organism>
<dbReference type="SUPFAM" id="SSF52540">
    <property type="entry name" value="P-loop containing nucleoside triphosphate hydrolases"/>
    <property type="match status" value="1"/>
</dbReference>
<dbReference type="InterPro" id="IPR002611">
    <property type="entry name" value="IstB_ATP-bd"/>
</dbReference>
<dbReference type="GO" id="GO:0005524">
    <property type="term" value="F:ATP binding"/>
    <property type="evidence" value="ECO:0007669"/>
    <property type="project" value="InterPro"/>
</dbReference>
<dbReference type="SMART" id="SM00382">
    <property type="entry name" value="AAA"/>
    <property type="match status" value="1"/>
</dbReference>
<dbReference type="EMBL" id="PPTS01000003">
    <property type="protein sequence ID" value="RDB65874.1"/>
    <property type="molecule type" value="Genomic_DNA"/>
</dbReference>
<dbReference type="InterPro" id="IPR047661">
    <property type="entry name" value="IstB"/>
</dbReference>
<dbReference type="OrthoDB" id="9773429at2"/>
<sequence>MRTEFGTLAREMNLSRFVIKWYMENAQINQIEAVNLLFSKESEARAENRRARLFKRAKFPAMKSLEGFDFAGVVFHDSCSKERMLDLDFVENAENLVFFGKSGRGKTHLAIALGILATQRGMEVRWWSTADLVRALGKAKKEGDPGKLIHDITKADFVILDEFGYVPFDVDGSRLLFQILSGCYENNSIVFTTNLQFSQWGSVFGDRELARAAIDRIIHHGHLVKFEGPDRRMQDSPMYQGKNESLEALDRSLDEEGVPLVHPVLRAATEGDGAPV</sequence>
<dbReference type="InterPro" id="IPR003593">
    <property type="entry name" value="AAA+_ATPase"/>
</dbReference>
<dbReference type="PANTHER" id="PTHR30050">
    <property type="entry name" value="CHROMOSOMAL REPLICATION INITIATOR PROTEIN DNAA"/>
    <property type="match status" value="1"/>
</dbReference>
<evidence type="ECO:0000313" key="4">
    <source>
        <dbReference type="Proteomes" id="UP000254000"/>
    </source>
</evidence>
<protein>
    <submittedName>
        <fullName evidence="3">AAA family ATPase</fullName>
    </submittedName>
</protein>
<accession>A0A369M373</accession>